<dbReference type="GeneID" id="112692341"/>
<protein>
    <submittedName>
        <fullName evidence="2">Zinc finger BED domain-containing protein 5-like</fullName>
    </submittedName>
</protein>
<proteinExistence type="predicted"/>
<dbReference type="OrthoDB" id="6583980at2759"/>
<accession>A0A8B8GJY2</accession>
<sequence>MERWFKKGTLKRSSQEPEYFAVNSSHIDNHSNNENDTNEITPKKKCRKYDESYISLGFMNNNDNPQCVICSKVLPNSSMAPAKMRRHLESVHDELKEKNVEFFIRKRDELLKSINCMVQTTKTVNEKTTEASYLVSYQIAQRGEAYTIAESLIKPCAMEMVKCMLDEKSAKEISKIQLSNDTVANRINDLAADIQNELIFRLKSCKFALKMDEYPQLSQKAVLALLPFATTYMCETGFSTYVSTKTKYRNRLDAEPNMLLKLSSIKPNIKNICNNKKQFHASY</sequence>
<gene>
    <name evidence="2" type="primary">LOC112692341</name>
</gene>
<organism evidence="1 2">
    <name type="scientific">Sipha flava</name>
    <name type="common">yellow sugarcane aphid</name>
    <dbReference type="NCBI Taxonomy" id="143950"/>
    <lineage>
        <taxon>Eukaryota</taxon>
        <taxon>Metazoa</taxon>
        <taxon>Ecdysozoa</taxon>
        <taxon>Arthropoda</taxon>
        <taxon>Hexapoda</taxon>
        <taxon>Insecta</taxon>
        <taxon>Pterygota</taxon>
        <taxon>Neoptera</taxon>
        <taxon>Paraneoptera</taxon>
        <taxon>Hemiptera</taxon>
        <taxon>Sternorrhyncha</taxon>
        <taxon>Aphidomorpha</taxon>
        <taxon>Aphidoidea</taxon>
        <taxon>Aphididae</taxon>
        <taxon>Sipha</taxon>
    </lineage>
</organism>
<dbReference type="Proteomes" id="UP000694846">
    <property type="component" value="Unplaced"/>
</dbReference>
<evidence type="ECO:0000313" key="2">
    <source>
        <dbReference type="RefSeq" id="XP_025422772.1"/>
    </source>
</evidence>
<dbReference type="AlphaFoldDB" id="A0A8B8GJY2"/>
<dbReference type="PANTHER" id="PTHR45913:SF19">
    <property type="entry name" value="LOW QUALITY PROTEIN: ZINC FINGER BED DOMAIN-CONTAINING PROTEIN 5-LIKE"/>
    <property type="match status" value="1"/>
</dbReference>
<dbReference type="RefSeq" id="XP_025422772.1">
    <property type="nucleotide sequence ID" value="XM_025566987.1"/>
</dbReference>
<keyword evidence="1" id="KW-1185">Reference proteome</keyword>
<evidence type="ECO:0000313" key="1">
    <source>
        <dbReference type="Proteomes" id="UP000694846"/>
    </source>
</evidence>
<dbReference type="PANTHER" id="PTHR45913">
    <property type="entry name" value="EPM2A-INTERACTING PROTEIN 1"/>
    <property type="match status" value="1"/>
</dbReference>
<reference evidence="2" key="1">
    <citation type="submission" date="2025-08" db="UniProtKB">
        <authorList>
            <consortium name="RefSeq"/>
        </authorList>
    </citation>
    <scope>IDENTIFICATION</scope>
    <source>
        <tissue evidence="2">Whole body</tissue>
    </source>
</reference>
<name>A0A8B8GJY2_9HEMI</name>